<keyword evidence="5" id="KW-0479">Metal-binding</keyword>
<evidence type="ECO:0000256" key="3">
    <source>
        <dbReference type="ARBA" id="ARBA00004630"/>
    </source>
</evidence>
<accession>A0ABD0JXI2</accession>
<gene>
    <name evidence="10" type="ORF">BaRGS_00029003</name>
</gene>
<name>A0ABD0JXI2_9CAEN</name>
<keyword evidence="6" id="KW-0862">Zinc</keyword>
<reference evidence="10 11" key="1">
    <citation type="journal article" date="2023" name="Sci. Data">
        <title>Genome assembly of the Korean intertidal mud-creeper Batillaria attramentaria.</title>
        <authorList>
            <person name="Patra A.K."/>
            <person name="Ho P.T."/>
            <person name="Jun S."/>
            <person name="Lee S.J."/>
            <person name="Kim Y."/>
            <person name="Won Y.J."/>
        </authorList>
    </citation>
    <scope>NUCLEOTIDE SEQUENCE [LARGE SCALE GENOMIC DNA]</scope>
    <source>
        <strain evidence="10">Wonlab-2016</strain>
    </source>
</reference>
<keyword evidence="7 8" id="KW-0472">Membrane</keyword>
<evidence type="ECO:0000256" key="1">
    <source>
        <dbReference type="ARBA" id="ARBA00004414"/>
    </source>
</evidence>
<evidence type="ECO:0000256" key="6">
    <source>
        <dbReference type="ARBA" id="ARBA00022833"/>
    </source>
</evidence>
<feature type="domain" description="LITAF" evidence="9">
    <location>
        <begin position="70"/>
        <end position="155"/>
    </location>
</feature>
<keyword evidence="8" id="KW-1133">Transmembrane helix</keyword>
<dbReference type="GO" id="GO:0031902">
    <property type="term" value="C:late endosome membrane"/>
    <property type="evidence" value="ECO:0007669"/>
    <property type="project" value="UniProtKB-SubCell"/>
</dbReference>
<dbReference type="PANTHER" id="PTHR23292:SF6">
    <property type="entry name" value="FI16602P1-RELATED"/>
    <property type="match status" value="1"/>
</dbReference>
<dbReference type="PANTHER" id="PTHR23292">
    <property type="entry name" value="LIPOPOLYSACCHARIDE-INDUCED TUMOR NECROSIS FACTOR-ALPHA FACTOR"/>
    <property type="match status" value="1"/>
</dbReference>
<dbReference type="SMART" id="SM00714">
    <property type="entry name" value="LITAF"/>
    <property type="match status" value="1"/>
</dbReference>
<dbReference type="EMBL" id="JACVVK020000296">
    <property type="protein sequence ID" value="KAK7479727.1"/>
    <property type="molecule type" value="Genomic_DNA"/>
</dbReference>
<dbReference type="GO" id="GO:0005765">
    <property type="term" value="C:lysosomal membrane"/>
    <property type="evidence" value="ECO:0007669"/>
    <property type="project" value="UniProtKB-SubCell"/>
</dbReference>
<evidence type="ECO:0000256" key="4">
    <source>
        <dbReference type="ARBA" id="ARBA00005975"/>
    </source>
</evidence>
<organism evidence="10 11">
    <name type="scientific">Batillaria attramentaria</name>
    <dbReference type="NCBI Taxonomy" id="370345"/>
    <lineage>
        <taxon>Eukaryota</taxon>
        <taxon>Metazoa</taxon>
        <taxon>Spiralia</taxon>
        <taxon>Lophotrochozoa</taxon>
        <taxon>Mollusca</taxon>
        <taxon>Gastropoda</taxon>
        <taxon>Caenogastropoda</taxon>
        <taxon>Sorbeoconcha</taxon>
        <taxon>Cerithioidea</taxon>
        <taxon>Batillariidae</taxon>
        <taxon>Batillaria</taxon>
    </lineage>
</organism>
<dbReference type="AlphaFoldDB" id="A0ABD0JXI2"/>
<comment type="subcellular location">
    <subcellularLocation>
        <location evidence="2">Endosome membrane</location>
        <topology evidence="2">Peripheral membrane protein</topology>
    </subcellularLocation>
    <subcellularLocation>
        <location evidence="1">Late endosome membrane</location>
    </subcellularLocation>
    <subcellularLocation>
        <location evidence="3">Lysosome membrane</location>
        <topology evidence="3">Peripheral membrane protein</topology>
        <orientation evidence="3">Cytoplasmic side</orientation>
    </subcellularLocation>
</comment>
<dbReference type="InterPro" id="IPR037519">
    <property type="entry name" value="LITAF_fam"/>
</dbReference>
<keyword evidence="11" id="KW-1185">Reference proteome</keyword>
<feature type="transmembrane region" description="Helical" evidence="8">
    <location>
        <begin position="110"/>
        <end position="133"/>
    </location>
</feature>
<proteinExistence type="inferred from homology"/>
<keyword evidence="8" id="KW-0812">Transmembrane</keyword>
<evidence type="ECO:0000256" key="7">
    <source>
        <dbReference type="ARBA" id="ARBA00023136"/>
    </source>
</evidence>
<evidence type="ECO:0000256" key="2">
    <source>
        <dbReference type="ARBA" id="ARBA00004481"/>
    </source>
</evidence>
<sequence>MDSIFKVEPAPLDRNMYAALQAPTSSTIPRDQYPSPNTGTGANAWSVPGGPTYTDASGSTNVGALLAATANSRIPNSVLLGNTPFPTQVECPNCKMMVTTETTKVAGARAYCMGFMLICWCCLIGLLIAVALWDGFKDVIHSCPNCKQELGRYAPKSGGRRRTQHFATY</sequence>
<dbReference type="InterPro" id="IPR006629">
    <property type="entry name" value="LITAF"/>
</dbReference>
<dbReference type="PROSITE" id="PS51837">
    <property type="entry name" value="LITAF"/>
    <property type="match status" value="1"/>
</dbReference>
<evidence type="ECO:0000256" key="8">
    <source>
        <dbReference type="SAM" id="Phobius"/>
    </source>
</evidence>
<comment type="caution">
    <text evidence="10">The sequence shown here is derived from an EMBL/GenBank/DDBJ whole genome shotgun (WGS) entry which is preliminary data.</text>
</comment>
<protein>
    <recommendedName>
        <fullName evidence="9">LITAF domain-containing protein</fullName>
    </recommendedName>
</protein>
<evidence type="ECO:0000313" key="10">
    <source>
        <dbReference type="EMBL" id="KAK7479727.1"/>
    </source>
</evidence>
<dbReference type="Pfam" id="PF10601">
    <property type="entry name" value="zf-LITAF-like"/>
    <property type="match status" value="1"/>
</dbReference>
<evidence type="ECO:0000259" key="9">
    <source>
        <dbReference type="PROSITE" id="PS51837"/>
    </source>
</evidence>
<evidence type="ECO:0000256" key="5">
    <source>
        <dbReference type="ARBA" id="ARBA00022723"/>
    </source>
</evidence>
<dbReference type="Proteomes" id="UP001519460">
    <property type="component" value="Unassembled WGS sequence"/>
</dbReference>
<dbReference type="GO" id="GO:0046872">
    <property type="term" value="F:metal ion binding"/>
    <property type="evidence" value="ECO:0007669"/>
    <property type="project" value="UniProtKB-KW"/>
</dbReference>
<comment type="similarity">
    <text evidence="4">Belongs to the CDIP1/LITAF family.</text>
</comment>
<evidence type="ECO:0000313" key="11">
    <source>
        <dbReference type="Proteomes" id="UP001519460"/>
    </source>
</evidence>